<name>A0AA36IP60_9DINO</name>
<protein>
    <submittedName>
        <fullName evidence="1">Uncharacterized protein</fullName>
    </submittedName>
</protein>
<proteinExistence type="predicted"/>
<feature type="non-terminal residue" evidence="1">
    <location>
        <position position="1"/>
    </location>
</feature>
<dbReference type="Proteomes" id="UP001178507">
    <property type="component" value="Unassembled WGS sequence"/>
</dbReference>
<keyword evidence="2" id="KW-1185">Reference proteome</keyword>
<gene>
    <name evidence="1" type="ORF">EVOR1521_LOCUS15782</name>
</gene>
<organism evidence="1 2">
    <name type="scientific">Effrenium voratum</name>
    <dbReference type="NCBI Taxonomy" id="2562239"/>
    <lineage>
        <taxon>Eukaryota</taxon>
        <taxon>Sar</taxon>
        <taxon>Alveolata</taxon>
        <taxon>Dinophyceae</taxon>
        <taxon>Suessiales</taxon>
        <taxon>Symbiodiniaceae</taxon>
        <taxon>Effrenium</taxon>
    </lineage>
</organism>
<dbReference type="EMBL" id="CAUJNA010002054">
    <property type="protein sequence ID" value="CAJ1390312.1"/>
    <property type="molecule type" value="Genomic_DNA"/>
</dbReference>
<sequence>MQLPASWEPRGFQHGPASLVRPTSVSSVVGRWTSWPPSASSRGHAQLRWLPCAALAWRCQAGARTRARPLVGKTVEIPEVDVDWKRLVLDLCNELMSFVPVCGPLWDAVKASQRRDTVGYVLNFCLAVLDVVSLGISVEVKA</sequence>
<reference evidence="1" key="1">
    <citation type="submission" date="2023-08" db="EMBL/GenBank/DDBJ databases">
        <authorList>
            <person name="Chen Y."/>
            <person name="Shah S."/>
            <person name="Dougan E. K."/>
            <person name="Thang M."/>
            <person name="Chan C."/>
        </authorList>
    </citation>
    <scope>NUCLEOTIDE SEQUENCE</scope>
</reference>
<accession>A0AA36IP60</accession>
<evidence type="ECO:0000313" key="1">
    <source>
        <dbReference type="EMBL" id="CAJ1390312.1"/>
    </source>
</evidence>
<dbReference type="AlphaFoldDB" id="A0AA36IP60"/>
<comment type="caution">
    <text evidence="1">The sequence shown here is derived from an EMBL/GenBank/DDBJ whole genome shotgun (WGS) entry which is preliminary data.</text>
</comment>
<evidence type="ECO:0000313" key="2">
    <source>
        <dbReference type="Proteomes" id="UP001178507"/>
    </source>
</evidence>